<dbReference type="EMBL" id="CP036268">
    <property type="protein sequence ID" value="QDT38255.1"/>
    <property type="molecule type" value="Genomic_DNA"/>
</dbReference>
<dbReference type="Proteomes" id="UP000317318">
    <property type="component" value="Chromosome"/>
</dbReference>
<dbReference type="GO" id="GO:0016491">
    <property type="term" value="F:oxidoreductase activity"/>
    <property type="evidence" value="ECO:0007669"/>
    <property type="project" value="UniProtKB-KW"/>
</dbReference>
<dbReference type="RefSeq" id="WP_145364351.1">
    <property type="nucleotide sequence ID" value="NZ_CP036268.1"/>
</dbReference>
<reference evidence="5 6" key="1">
    <citation type="submission" date="2019-02" db="EMBL/GenBank/DDBJ databases">
        <title>Deep-cultivation of Planctomycetes and their phenomic and genomic characterization uncovers novel biology.</title>
        <authorList>
            <person name="Wiegand S."/>
            <person name="Jogler M."/>
            <person name="Boedeker C."/>
            <person name="Pinto D."/>
            <person name="Vollmers J."/>
            <person name="Rivas-Marin E."/>
            <person name="Kohn T."/>
            <person name="Peeters S.H."/>
            <person name="Heuer A."/>
            <person name="Rast P."/>
            <person name="Oberbeckmann S."/>
            <person name="Bunk B."/>
            <person name="Jeske O."/>
            <person name="Meyerdierks A."/>
            <person name="Storesund J.E."/>
            <person name="Kallscheuer N."/>
            <person name="Luecker S."/>
            <person name="Lage O.M."/>
            <person name="Pohl T."/>
            <person name="Merkel B.J."/>
            <person name="Hornburger P."/>
            <person name="Mueller R.-W."/>
            <person name="Bruemmer F."/>
            <person name="Labrenz M."/>
            <person name="Spormann A.M."/>
            <person name="Op den Camp H."/>
            <person name="Overmann J."/>
            <person name="Amann R."/>
            <person name="Jetten M.S.M."/>
            <person name="Mascher T."/>
            <person name="Medema M.H."/>
            <person name="Devos D.P."/>
            <person name="Kaster A.-K."/>
            <person name="Ovreas L."/>
            <person name="Rohde M."/>
            <person name="Galperin M.Y."/>
            <person name="Jogler C."/>
        </authorList>
    </citation>
    <scope>NUCLEOTIDE SEQUENCE [LARGE SCALE GENOMIC DNA]</scope>
    <source>
        <strain evidence="5 6">Pan189</strain>
    </source>
</reference>
<feature type="domain" description="NAD-dependent epimerase/dehydratase" evidence="4">
    <location>
        <begin position="4"/>
        <end position="162"/>
    </location>
</feature>
<sequence length="268" mass="29303">MKTVLLTGAAGIVGTALRPLLAARYPRVLLSDIAPVDDLREGETFEQGDIANLEFVSRITQEVDGVVHLAGMVGPSYTFDEVLGPNIVGTYNIFEAARRNGVVRLVYASSHHAVGFCSRDEPVDEITPPRPDSWYGVSKVFGESVGSYYADKYGLEVMSIRIGFVGEEVVDERRLHTWNSPRDLSDLISIGLEEPIDGHVIVYGVSECPDSFFRNDIAEKLGYRPKDKAVNHLTDPAILEARPDVSSIAGRVIGGPFAVDDNPRETGR</sequence>
<protein>
    <submittedName>
        <fullName evidence="5">dTDP-glucose 4,6-dehydratase</fullName>
        <ecNumber evidence="5">4.2.1.46</ecNumber>
    </submittedName>
</protein>
<dbReference type="Gene3D" id="3.40.50.720">
    <property type="entry name" value="NAD(P)-binding Rossmann-like Domain"/>
    <property type="match status" value="1"/>
</dbReference>
<comment type="similarity">
    <text evidence="1">Belongs to the NAD(P)-dependent epimerase/dehydratase family.</text>
</comment>
<evidence type="ECO:0000313" key="5">
    <source>
        <dbReference type="EMBL" id="QDT38255.1"/>
    </source>
</evidence>
<gene>
    <name evidence="5" type="primary">rmlB</name>
    <name evidence="5" type="ORF">Pan189_26450</name>
</gene>
<dbReference type="SUPFAM" id="SSF51735">
    <property type="entry name" value="NAD(P)-binding Rossmann-fold domains"/>
    <property type="match status" value="1"/>
</dbReference>
<keyword evidence="6" id="KW-1185">Reference proteome</keyword>
<dbReference type="GO" id="GO:0008460">
    <property type="term" value="F:dTDP-glucose 4,6-dehydratase activity"/>
    <property type="evidence" value="ECO:0007669"/>
    <property type="project" value="UniProtKB-EC"/>
</dbReference>
<dbReference type="InterPro" id="IPR036291">
    <property type="entry name" value="NAD(P)-bd_dom_sf"/>
</dbReference>
<keyword evidence="2" id="KW-0560">Oxidoreductase</keyword>
<dbReference type="OrthoDB" id="9807212at2"/>
<keyword evidence="3" id="KW-0520">NAD</keyword>
<dbReference type="PANTHER" id="PTHR43103">
    <property type="entry name" value="NUCLEOSIDE-DIPHOSPHATE-SUGAR EPIMERASE"/>
    <property type="match status" value="1"/>
</dbReference>
<keyword evidence="5" id="KW-0456">Lyase</keyword>
<dbReference type="KEGG" id="svp:Pan189_26450"/>
<dbReference type="EC" id="4.2.1.46" evidence="5"/>
<evidence type="ECO:0000256" key="1">
    <source>
        <dbReference type="ARBA" id="ARBA00007637"/>
    </source>
</evidence>
<evidence type="ECO:0000259" key="4">
    <source>
        <dbReference type="Pfam" id="PF01370"/>
    </source>
</evidence>
<name>A0A517R2Z5_9PLAN</name>
<dbReference type="AlphaFoldDB" id="A0A517R2Z5"/>
<accession>A0A517R2Z5</accession>
<evidence type="ECO:0000313" key="6">
    <source>
        <dbReference type="Proteomes" id="UP000317318"/>
    </source>
</evidence>
<dbReference type="Pfam" id="PF01370">
    <property type="entry name" value="Epimerase"/>
    <property type="match status" value="1"/>
</dbReference>
<proteinExistence type="inferred from homology"/>
<evidence type="ECO:0000256" key="2">
    <source>
        <dbReference type="ARBA" id="ARBA00023002"/>
    </source>
</evidence>
<evidence type="ECO:0000256" key="3">
    <source>
        <dbReference type="ARBA" id="ARBA00023027"/>
    </source>
</evidence>
<dbReference type="InterPro" id="IPR001509">
    <property type="entry name" value="Epimerase_deHydtase"/>
</dbReference>
<organism evidence="5 6">
    <name type="scientific">Stratiformator vulcanicus</name>
    <dbReference type="NCBI Taxonomy" id="2527980"/>
    <lineage>
        <taxon>Bacteria</taxon>
        <taxon>Pseudomonadati</taxon>
        <taxon>Planctomycetota</taxon>
        <taxon>Planctomycetia</taxon>
        <taxon>Planctomycetales</taxon>
        <taxon>Planctomycetaceae</taxon>
        <taxon>Stratiformator</taxon>
    </lineage>
</organism>
<dbReference type="PANTHER" id="PTHR43103:SF5">
    <property type="entry name" value="4-EPIMERASE, PUTATIVE (AFU_ORTHOLOGUE AFUA_7G00360)-RELATED"/>
    <property type="match status" value="1"/>
</dbReference>